<comment type="subcellular location">
    <subcellularLocation>
        <location evidence="1">Membrane</location>
    </subcellularLocation>
</comment>
<proteinExistence type="predicted"/>
<dbReference type="Gene3D" id="1.20.1300.10">
    <property type="entry name" value="Fumarate reductase/succinate dehydrogenase, transmembrane subunit"/>
    <property type="match status" value="1"/>
</dbReference>
<dbReference type="Proteomes" id="UP000186165">
    <property type="component" value="Chromosome"/>
</dbReference>
<evidence type="ECO:0000256" key="1">
    <source>
        <dbReference type="ARBA" id="ARBA00004370"/>
    </source>
</evidence>
<dbReference type="InterPro" id="IPR000701">
    <property type="entry name" value="SuccDH_FuR_B_TM-su"/>
</dbReference>
<dbReference type="AlphaFoldDB" id="A0A1J1ABE3"/>
<accession>A0A1J1ABE3</accession>
<evidence type="ECO:0000313" key="9">
    <source>
        <dbReference type="EMBL" id="APE95063.1"/>
    </source>
</evidence>
<dbReference type="InterPro" id="IPR034804">
    <property type="entry name" value="SQR/QFR_C/D"/>
</dbReference>
<sequence length="122" mass="13363">MTGSRPTFSHGSLAWFLQRVTAVVLLFTLAFHFLWLHFVNHAAEVTLWGSALRMDRLSYLLLMVVFLLTAAFHGINGIYNALVNEGLSGRARRVTAWVLAIAGTILVVQGLRVSVALAGVVN</sequence>
<keyword evidence="2" id="KW-0349">Heme</keyword>
<dbReference type="GO" id="GO:0046872">
    <property type="term" value="F:metal ion binding"/>
    <property type="evidence" value="ECO:0007669"/>
    <property type="project" value="UniProtKB-KW"/>
</dbReference>
<feature type="transmembrane region" description="Helical" evidence="8">
    <location>
        <begin position="20"/>
        <end position="39"/>
    </location>
</feature>
<gene>
    <name evidence="9" type="primary">sdhD</name>
    <name evidence="9" type="ORF">HSR6_0602</name>
</gene>
<evidence type="ECO:0000256" key="8">
    <source>
        <dbReference type="SAM" id="Phobius"/>
    </source>
</evidence>
<evidence type="ECO:0000256" key="6">
    <source>
        <dbReference type="ARBA" id="ARBA00023004"/>
    </source>
</evidence>
<dbReference type="OrthoDB" id="187639at2157"/>
<organism evidence="9 10">
    <name type="scientific">Halodesulfurarchaeum formicicum</name>
    <dbReference type="NCBI Taxonomy" id="1873524"/>
    <lineage>
        <taxon>Archaea</taxon>
        <taxon>Methanobacteriati</taxon>
        <taxon>Methanobacteriota</taxon>
        <taxon>Stenosarchaea group</taxon>
        <taxon>Halobacteria</taxon>
        <taxon>Halobacteriales</taxon>
        <taxon>Halobacteriaceae</taxon>
        <taxon>Halodesulfurarchaeum</taxon>
    </lineage>
</organism>
<evidence type="ECO:0000256" key="2">
    <source>
        <dbReference type="ARBA" id="ARBA00022617"/>
    </source>
</evidence>
<reference evidence="10" key="1">
    <citation type="submission" date="2016-08" db="EMBL/GenBank/DDBJ databases">
        <title>Discovery of first anaerobic lithoheterotrophic haloarchae widely represented in hypersaline habitats.</title>
        <authorList>
            <person name="Sorokin D.Y."/>
            <person name="Kublanov I.V."/>
            <person name="Roman P."/>
            <person name="Sinninghe Damste J.S."/>
            <person name="Golyshin P.N."/>
            <person name="Rojo D."/>
            <person name="Ciordia S."/>
            <person name="Mena Md.C."/>
            <person name="Ferrer M."/>
            <person name="Smedile F."/>
            <person name="Messina E."/>
            <person name="La Cono V."/>
            <person name="Yakimov M.M."/>
        </authorList>
    </citation>
    <scope>NUCLEOTIDE SEQUENCE [LARGE SCALE GENOMIC DNA]</scope>
    <source>
        <strain evidence="10">HSR6</strain>
    </source>
</reference>
<keyword evidence="3 8" id="KW-0812">Transmembrane</keyword>
<evidence type="ECO:0000256" key="7">
    <source>
        <dbReference type="ARBA" id="ARBA00023136"/>
    </source>
</evidence>
<keyword evidence="5 8" id="KW-1133">Transmembrane helix</keyword>
<evidence type="ECO:0000256" key="3">
    <source>
        <dbReference type="ARBA" id="ARBA00022692"/>
    </source>
</evidence>
<keyword evidence="4" id="KW-0479">Metal-binding</keyword>
<name>A0A1J1ABE3_9EURY</name>
<protein>
    <submittedName>
        <fullName evidence="9">Succinate dehydrogenase / fumarate reductase, membrane anchor subunit</fullName>
    </submittedName>
</protein>
<evidence type="ECO:0000313" key="10">
    <source>
        <dbReference type="Proteomes" id="UP000186165"/>
    </source>
</evidence>
<dbReference type="GO" id="GO:0016020">
    <property type="term" value="C:membrane"/>
    <property type="evidence" value="ECO:0007669"/>
    <property type="project" value="UniProtKB-SubCell"/>
</dbReference>
<dbReference type="RefSeq" id="WP_071932756.1">
    <property type="nucleotide sequence ID" value="NZ_CP016804.1"/>
</dbReference>
<dbReference type="SUPFAM" id="SSF81343">
    <property type="entry name" value="Fumarate reductase respiratory complex transmembrane subunits"/>
    <property type="match status" value="1"/>
</dbReference>
<dbReference type="KEGG" id="hhsr:HSR6_0602"/>
<dbReference type="Pfam" id="PF01127">
    <property type="entry name" value="Sdh_cyt"/>
    <property type="match status" value="1"/>
</dbReference>
<keyword evidence="10" id="KW-1185">Reference proteome</keyword>
<dbReference type="EMBL" id="CP016804">
    <property type="protein sequence ID" value="APE95063.1"/>
    <property type="molecule type" value="Genomic_DNA"/>
</dbReference>
<keyword evidence="7 8" id="KW-0472">Membrane</keyword>
<feature type="transmembrane region" description="Helical" evidence="8">
    <location>
        <begin position="59"/>
        <end position="82"/>
    </location>
</feature>
<evidence type="ECO:0000256" key="5">
    <source>
        <dbReference type="ARBA" id="ARBA00022989"/>
    </source>
</evidence>
<feature type="transmembrane region" description="Helical" evidence="8">
    <location>
        <begin position="94"/>
        <end position="121"/>
    </location>
</feature>
<keyword evidence="6" id="KW-0408">Iron</keyword>
<dbReference type="GeneID" id="30417125"/>
<evidence type="ECO:0000256" key="4">
    <source>
        <dbReference type="ARBA" id="ARBA00022723"/>
    </source>
</evidence>